<dbReference type="PROSITE" id="PS00061">
    <property type="entry name" value="ADH_SHORT"/>
    <property type="match status" value="1"/>
</dbReference>
<dbReference type="CDD" id="cd05233">
    <property type="entry name" value="SDR_c"/>
    <property type="match status" value="1"/>
</dbReference>
<dbReference type="RefSeq" id="WP_304536876.1">
    <property type="nucleotide sequence ID" value="NZ_JAUQOM010000008.1"/>
</dbReference>
<reference evidence="2" key="1">
    <citation type="submission" date="2023-07" db="EMBL/GenBank/DDBJ databases">
        <title>Bacterial whole genome sequence for Sphingobium sp. HBC34.</title>
        <authorList>
            <person name="Le V."/>
            <person name="Ko S.-R."/>
            <person name="Ahn C.-Y."/>
            <person name="Oh H.-M."/>
        </authorList>
    </citation>
    <scope>NUCLEOTIDE SEQUENCE</scope>
    <source>
        <strain evidence="2">HBC34</strain>
    </source>
</reference>
<proteinExistence type="inferred from homology"/>
<gene>
    <name evidence="2" type="ORF">Q4610_15560</name>
</gene>
<evidence type="ECO:0000313" key="2">
    <source>
        <dbReference type="EMBL" id="MDO7836465.1"/>
    </source>
</evidence>
<dbReference type="InterPro" id="IPR050259">
    <property type="entry name" value="SDR"/>
</dbReference>
<sequence>MTAVARLERSLNGASAFITGAGSGMGRAMAVLFSREGAKVAVVDRNASAADAVVREIEEEGGTAVAVALDLLQLDRIAAAVEDIADRFGGLDVVVNNAGYAALTPIDAPDFRENWDQQITVLLTAQPLVIRAAMPFLRKSAHPRILNIASTEGLGATARQSAYSAAKAGVIGLTRSLAVELGREGMTVNCICPGPIETGITHDIPAEDKALYAKRRTALRRYGKPEEVAHIALSLCVPAASFITGAIIPVDGGLMARNA</sequence>
<dbReference type="InterPro" id="IPR002347">
    <property type="entry name" value="SDR_fam"/>
</dbReference>
<dbReference type="InterPro" id="IPR036291">
    <property type="entry name" value="NAD(P)-bd_dom_sf"/>
</dbReference>
<dbReference type="PRINTS" id="PR00081">
    <property type="entry name" value="GDHRDH"/>
</dbReference>
<protein>
    <submittedName>
        <fullName evidence="2">SDR family NAD(P)-dependent oxidoreductase</fullName>
    </submittedName>
</protein>
<dbReference type="InterPro" id="IPR020904">
    <property type="entry name" value="Sc_DH/Rdtase_CS"/>
</dbReference>
<dbReference type="Gene3D" id="3.40.50.720">
    <property type="entry name" value="NAD(P)-binding Rossmann-like Domain"/>
    <property type="match status" value="1"/>
</dbReference>
<keyword evidence="3" id="KW-1185">Reference proteome</keyword>
<dbReference type="SUPFAM" id="SSF51735">
    <property type="entry name" value="NAD(P)-binding Rossmann-fold domains"/>
    <property type="match status" value="1"/>
</dbReference>
<dbReference type="PRINTS" id="PR00080">
    <property type="entry name" value="SDRFAMILY"/>
</dbReference>
<evidence type="ECO:0000313" key="3">
    <source>
        <dbReference type="Proteomes" id="UP001176471"/>
    </source>
</evidence>
<dbReference type="Pfam" id="PF13561">
    <property type="entry name" value="adh_short_C2"/>
    <property type="match status" value="1"/>
</dbReference>
<comment type="caution">
    <text evidence="2">The sequence shown here is derived from an EMBL/GenBank/DDBJ whole genome shotgun (WGS) entry which is preliminary data.</text>
</comment>
<dbReference type="PANTHER" id="PTHR42879:SF2">
    <property type="entry name" value="3-OXOACYL-[ACYL-CARRIER-PROTEIN] REDUCTASE FABG"/>
    <property type="match status" value="1"/>
</dbReference>
<name>A0ABT8ZPM2_9SPHN</name>
<accession>A0ABT8ZPM2</accession>
<dbReference type="PANTHER" id="PTHR42879">
    <property type="entry name" value="3-OXOACYL-(ACYL-CARRIER-PROTEIN) REDUCTASE"/>
    <property type="match status" value="1"/>
</dbReference>
<comment type="similarity">
    <text evidence="1">Belongs to the short-chain dehydrogenases/reductases (SDR) family.</text>
</comment>
<dbReference type="EMBL" id="JAUQOM010000008">
    <property type="protein sequence ID" value="MDO7836465.1"/>
    <property type="molecule type" value="Genomic_DNA"/>
</dbReference>
<dbReference type="Proteomes" id="UP001176471">
    <property type="component" value="Unassembled WGS sequence"/>
</dbReference>
<evidence type="ECO:0000256" key="1">
    <source>
        <dbReference type="ARBA" id="ARBA00006484"/>
    </source>
</evidence>
<organism evidence="2 3">
    <name type="scientific">Sphingobium cyanobacteriorum</name>
    <dbReference type="NCBI Taxonomy" id="3063954"/>
    <lineage>
        <taxon>Bacteria</taxon>
        <taxon>Pseudomonadati</taxon>
        <taxon>Pseudomonadota</taxon>
        <taxon>Alphaproteobacteria</taxon>
        <taxon>Sphingomonadales</taxon>
        <taxon>Sphingomonadaceae</taxon>
        <taxon>Sphingobium</taxon>
    </lineage>
</organism>